<organism evidence="3 4">
    <name type="scientific">Steinernema carpocapsae</name>
    <name type="common">Entomopathogenic nematode</name>
    <dbReference type="NCBI Taxonomy" id="34508"/>
    <lineage>
        <taxon>Eukaryota</taxon>
        <taxon>Metazoa</taxon>
        <taxon>Ecdysozoa</taxon>
        <taxon>Nematoda</taxon>
        <taxon>Chromadorea</taxon>
        <taxon>Rhabditida</taxon>
        <taxon>Tylenchina</taxon>
        <taxon>Panagrolaimomorpha</taxon>
        <taxon>Strongyloidoidea</taxon>
        <taxon>Steinernematidae</taxon>
        <taxon>Steinernema</taxon>
    </lineage>
</organism>
<comment type="caution">
    <text evidence="3">The sequence shown here is derived from an EMBL/GenBank/DDBJ whole genome shotgun (WGS) entry which is preliminary data.</text>
</comment>
<dbReference type="EMBL" id="AZBU02000006">
    <property type="protein sequence ID" value="TKR72869.1"/>
    <property type="molecule type" value="Genomic_DNA"/>
</dbReference>
<keyword evidence="2" id="KW-0472">Membrane</keyword>
<keyword evidence="2" id="KW-1133">Transmembrane helix</keyword>
<feature type="transmembrane region" description="Helical" evidence="2">
    <location>
        <begin position="41"/>
        <end position="62"/>
    </location>
</feature>
<reference evidence="3 4" key="1">
    <citation type="journal article" date="2015" name="Genome Biol.">
        <title>Comparative genomics of Steinernema reveals deeply conserved gene regulatory networks.</title>
        <authorList>
            <person name="Dillman A.R."/>
            <person name="Macchietto M."/>
            <person name="Porter C.F."/>
            <person name="Rogers A."/>
            <person name="Williams B."/>
            <person name="Antoshechkin I."/>
            <person name="Lee M.M."/>
            <person name="Goodwin Z."/>
            <person name="Lu X."/>
            <person name="Lewis E.E."/>
            <person name="Goodrich-Blair H."/>
            <person name="Stock S.P."/>
            <person name="Adams B.J."/>
            <person name="Sternberg P.W."/>
            <person name="Mortazavi A."/>
        </authorList>
    </citation>
    <scope>NUCLEOTIDE SEQUENCE [LARGE SCALE GENOMIC DNA]</scope>
    <source>
        <strain evidence="3 4">ALL</strain>
    </source>
</reference>
<keyword evidence="4" id="KW-1185">Reference proteome</keyword>
<protein>
    <submittedName>
        <fullName evidence="3">Uncharacterized protein</fullName>
    </submittedName>
</protein>
<keyword evidence="2" id="KW-0812">Transmembrane</keyword>
<evidence type="ECO:0000313" key="3">
    <source>
        <dbReference type="EMBL" id="TKR72869.1"/>
    </source>
</evidence>
<accession>A0A4U5MSZ7</accession>
<evidence type="ECO:0000256" key="2">
    <source>
        <dbReference type="SAM" id="Phobius"/>
    </source>
</evidence>
<evidence type="ECO:0000313" key="4">
    <source>
        <dbReference type="Proteomes" id="UP000298663"/>
    </source>
</evidence>
<proteinExistence type="predicted"/>
<reference evidence="3 4" key="2">
    <citation type="journal article" date="2019" name="G3 (Bethesda)">
        <title>Hybrid Assembly of the Genome of the Entomopathogenic Nematode Steinernema carpocapsae Identifies the X-Chromosome.</title>
        <authorList>
            <person name="Serra L."/>
            <person name="Macchietto M."/>
            <person name="Macias-Munoz A."/>
            <person name="McGill C.J."/>
            <person name="Rodriguez I.M."/>
            <person name="Rodriguez B."/>
            <person name="Murad R."/>
            <person name="Mortazavi A."/>
        </authorList>
    </citation>
    <scope>NUCLEOTIDE SEQUENCE [LARGE SCALE GENOMIC DNA]</scope>
    <source>
        <strain evidence="3 4">ALL</strain>
    </source>
</reference>
<evidence type="ECO:0000256" key="1">
    <source>
        <dbReference type="SAM" id="MobiDB-lite"/>
    </source>
</evidence>
<dbReference type="Proteomes" id="UP000298663">
    <property type="component" value="Unassembled WGS sequence"/>
</dbReference>
<sequence>MPCTFDFLLPSQPPPPFSPDLAQTQEVQPSDYTQSKAYKKLFCTTFGILMLLWILIAGYVLVVKAVNRDVAF</sequence>
<name>A0A4U5MSZ7_STECR</name>
<feature type="compositionally biased region" description="Low complexity" evidence="1">
    <location>
        <begin position="1"/>
        <end position="10"/>
    </location>
</feature>
<gene>
    <name evidence="3" type="ORF">L596_020258</name>
</gene>
<feature type="region of interest" description="Disordered" evidence="1">
    <location>
        <begin position="1"/>
        <end position="28"/>
    </location>
</feature>
<dbReference type="AlphaFoldDB" id="A0A4U5MSZ7"/>